<dbReference type="SMART" id="SM00368">
    <property type="entry name" value="LRR_RI"/>
    <property type="match status" value="8"/>
</dbReference>
<evidence type="ECO:0000313" key="6">
    <source>
        <dbReference type="Proteomes" id="UP000694924"/>
    </source>
</evidence>
<proteinExistence type="predicted"/>
<dbReference type="Gene3D" id="3.80.10.10">
    <property type="entry name" value="Ribonuclease Inhibitor"/>
    <property type="match status" value="1"/>
</dbReference>
<feature type="domain" description="Ran-GTPase activating protein 1 C-terminal" evidence="5">
    <location>
        <begin position="455"/>
        <end position="614"/>
    </location>
</feature>
<evidence type="ECO:0000313" key="7">
    <source>
        <dbReference type="RefSeq" id="XP_015188317.1"/>
    </source>
</evidence>
<dbReference type="Pfam" id="PF13516">
    <property type="entry name" value="LRR_6"/>
    <property type="match status" value="4"/>
</dbReference>
<feature type="compositionally biased region" description="Acidic residues" evidence="4">
    <location>
        <begin position="360"/>
        <end position="399"/>
    </location>
</feature>
<accession>A0ABM1J779</accession>
<dbReference type="Proteomes" id="UP000694924">
    <property type="component" value="Unplaced"/>
</dbReference>
<dbReference type="Pfam" id="PF07834">
    <property type="entry name" value="RanGAP1_C"/>
    <property type="match status" value="1"/>
</dbReference>
<evidence type="ECO:0000256" key="1">
    <source>
        <dbReference type="ARBA" id="ARBA00022468"/>
    </source>
</evidence>
<keyword evidence="6" id="KW-1185">Reference proteome</keyword>
<keyword evidence="2" id="KW-0433">Leucine-rich repeat</keyword>
<dbReference type="CDD" id="cd00116">
    <property type="entry name" value="LRR_RI"/>
    <property type="match status" value="1"/>
</dbReference>
<dbReference type="InterPro" id="IPR027038">
    <property type="entry name" value="RanGap"/>
</dbReference>
<protein>
    <submittedName>
        <fullName evidence="7">Ran GTPase-activating protein 1</fullName>
    </submittedName>
</protein>
<dbReference type="PANTHER" id="PTHR24113:SF12">
    <property type="entry name" value="RAN GTPASE-ACTIVATING PROTEIN 1"/>
    <property type="match status" value="1"/>
</dbReference>
<dbReference type="SUPFAM" id="SSF69099">
    <property type="entry name" value="Ran-GTPase activating protein 1 (RanGAP1), C-terminal domain"/>
    <property type="match status" value="1"/>
</dbReference>
<evidence type="ECO:0000256" key="3">
    <source>
        <dbReference type="ARBA" id="ARBA00022737"/>
    </source>
</evidence>
<keyword evidence="1" id="KW-0343">GTPase activation</keyword>
<dbReference type="InterPro" id="IPR001611">
    <property type="entry name" value="Leu-rich_rpt"/>
</dbReference>
<sequence>MSAFNLNELKDALKDNAEKSGVSFAGRNLKLDTEEDAIEVIKAIEECPQLEFFNLEGNTLGPNAAEAVAQALQKNGSLLKRALWKDMFTSRSKAEIPVALEHLGTSLSTAGAQLTELELSDNAFGPIGIKGLADFLTSKTCYSLRELHLNNNGLGIFGGKILAKALLDCCQYSSRDGTQLALKVIEVGRNRLENEGAEALASVFKKLTTLEEVAMPQNGISHKGIIALTKGLSANPGLRVLNLNDNTVGPQGAQALADILPNFPALEHLNLGDCLLKTKGSLILAEALGIEGNHPSLMELNLSFNEIHTRGAVPIARAMADKNYLNNLLLDGNSFGTDGRAVLREYLTNFERIDSLGTLSEDESDDEDEDENENENENENEDEDEEIEEEEEDEEEYEDEHDHELVDVDDNEFVVVDIDEDVDEDVVADDDDDDVNEDHANDNNSAMTNLLEDKIEKKVTISDFLQSPTEQKLLLLQYNTAEPFVEYVKNLVKDDDDEKLLEFKFIEEFIRLIMNVSAFCGSRLLNVRLKAELLTDILYAELFAYVVKHKQITMLNNTLLVYLGLLKSEDKNDGKIDWNLEGCFKALEKINKKEYFLQQTKDTLKFFLEKPVTVNRAKVTDPFEDSKNALKLALNCIQTT</sequence>
<evidence type="ECO:0000259" key="5">
    <source>
        <dbReference type="Pfam" id="PF07834"/>
    </source>
</evidence>
<reference evidence="7" key="1">
    <citation type="submission" date="2025-08" db="UniProtKB">
        <authorList>
            <consortium name="RefSeq"/>
        </authorList>
    </citation>
    <scope>IDENTIFICATION</scope>
    <source>
        <tissue evidence="7">Whole body</tissue>
    </source>
</reference>
<dbReference type="InterPro" id="IPR032675">
    <property type="entry name" value="LRR_dom_sf"/>
</dbReference>
<feature type="region of interest" description="Disordered" evidence="4">
    <location>
        <begin position="354"/>
        <end position="410"/>
    </location>
</feature>
<dbReference type="GeneID" id="107072693"/>
<dbReference type="InterPro" id="IPR009109">
    <property type="entry name" value="Ran_GTPase_activating_1_C"/>
</dbReference>
<evidence type="ECO:0000256" key="2">
    <source>
        <dbReference type="ARBA" id="ARBA00022614"/>
    </source>
</evidence>
<evidence type="ECO:0000256" key="4">
    <source>
        <dbReference type="SAM" id="MobiDB-lite"/>
    </source>
</evidence>
<keyword evidence="3" id="KW-0677">Repeat</keyword>
<dbReference type="PANTHER" id="PTHR24113">
    <property type="entry name" value="RAN GTPASE-ACTIVATING PROTEIN 1"/>
    <property type="match status" value="1"/>
</dbReference>
<dbReference type="SUPFAM" id="SSF52047">
    <property type="entry name" value="RNI-like"/>
    <property type="match status" value="1"/>
</dbReference>
<dbReference type="Gene3D" id="1.25.40.200">
    <property type="entry name" value="Ran-GTPase activating protein 1, C-terminal domain"/>
    <property type="match status" value="1"/>
</dbReference>
<name>A0ABM1J779_POLDO</name>
<dbReference type="RefSeq" id="XP_015188317.1">
    <property type="nucleotide sequence ID" value="XM_015332831.1"/>
</dbReference>
<dbReference type="InterPro" id="IPR036720">
    <property type="entry name" value="RanGAP1_C_sf"/>
</dbReference>
<organism evidence="6 7">
    <name type="scientific">Polistes dominula</name>
    <name type="common">European paper wasp</name>
    <name type="synonym">Vespa dominula</name>
    <dbReference type="NCBI Taxonomy" id="743375"/>
    <lineage>
        <taxon>Eukaryota</taxon>
        <taxon>Metazoa</taxon>
        <taxon>Ecdysozoa</taxon>
        <taxon>Arthropoda</taxon>
        <taxon>Hexapoda</taxon>
        <taxon>Insecta</taxon>
        <taxon>Pterygota</taxon>
        <taxon>Neoptera</taxon>
        <taxon>Endopterygota</taxon>
        <taxon>Hymenoptera</taxon>
        <taxon>Apocrita</taxon>
        <taxon>Aculeata</taxon>
        <taxon>Vespoidea</taxon>
        <taxon>Vespidae</taxon>
        <taxon>Polistinae</taxon>
        <taxon>Polistini</taxon>
        <taxon>Polistes</taxon>
    </lineage>
</organism>
<gene>
    <name evidence="7" type="primary">LOC107072693</name>
</gene>